<dbReference type="AlphaFoldDB" id="A0A8B8I6V6"/>
<evidence type="ECO:0000256" key="1">
    <source>
        <dbReference type="SAM" id="MobiDB-lite"/>
    </source>
</evidence>
<evidence type="ECO:0000313" key="3">
    <source>
        <dbReference type="Proteomes" id="UP001652626"/>
    </source>
</evidence>
<evidence type="ECO:0000313" key="4">
    <source>
        <dbReference type="RefSeq" id="XP_026491861.1"/>
    </source>
</evidence>
<evidence type="ECO:0000256" key="2">
    <source>
        <dbReference type="SAM" id="SignalP"/>
    </source>
</evidence>
<feature type="compositionally biased region" description="Basic and acidic residues" evidence="1">
    <location>
        <begin position="129"/>
        <end position="140"/>
    </location>
</feature>
<gene>
    <name evidence="4" type="primary">LOC113397654</name>
</gene>
<keyword evidence="2" id="KW-0732">Signal</keyword>
<name>A0A8B8I6V6_VANTA</name>
<dbReference type="OrthoDB" id="6430009at2759"/>
<feature type="chain" id="PRO_5034116689" evidence="2">
    <location>
        <begin position="20"/>
        <end position="160"/>
    </location>
</feature>
<dbReference type="Proteomes" id="UP001652626">
    <property type="component" value="Chromosome 22"/>
</dbReference>
<proteinExistence type="predicted"/>
<accession>A0A8B8I6V6</accession>
<sequence>MQSVARLCFSVILLASIVASSYHSSAKLRRDGVLNLYPFPRVGRASHRTWQVPINDLLDADQIKRQLYAFPRVGRIDPLRSEVQLSPLENMLLGRRNPFVKRQIFSEPQAETDSTAMWFGPRLGRAYKREEDDVTLKDTEQSEPEQFEDQTREKRQTSRT</sequence>
<dbReference type="RefSeq" id="XP_026491861.1">
    <property type="nucleotide sequence ID" value="XM_026636076.2"/>
</dbReference>
<feature type="region of interest" description="Disordered" evidence="1">
    <location>
        <begin position="129"/>
        <end position="160"/>
    </location>
</feature>
<reference evidence="4" key="1">
    <citation type="submission" date="2025-08" db="UniProtKB">
        <authorList>
            <consortium name="RefSeq"/>
        </authorList>
    </citation>
    <scope>IDENTIFICATION</scope>
    <source>
        <tissue evidence="4">Whole body</tissue>
    </source>
</reference>
<dbReference type="CTD" id="43541"/>
<dbReference type="OMA" id="YPFPRVG"/>
<keyword evidence="3" id="KW-1185">Reference proteome</keyword>
<feature type="signal peptide" evidence="2">
    <location>
        <begin position="1"/>
        <end position="19"/>
    </location>
</feature>
<protein>
    <submittedName>
        <fullName evidence="4">CAPA peptides</fullName>
    </submittedName>
</protein>
<feature type="compositionally biased region" description="Basic and acidic residues" evidence="1">
    <location>
        <begin position="149"/>
        <end position="160"/>
    </location>
</feature>
<organism evidence="3 4">
    <name type="scientific">Vanessa tameamea</name>
    <name type="common">Kamehameha butterfly</name>
    <dbReference type="NCBI Taxonomy" id="334116"/>
    <lineage>
        <taxon>Eukaryota</taxon>
        <taxon>Metazoa</taxon>
        <taxon>Ecdysozoa</taxon>
        <taxon>Arthropoda</taxon>
        <taxon>Hexapoda</taxon>
        <taxon>Insecta</taxon>
        <taxon>Pterygota</taxon>
        <taxon>Neoptera</taxon>
        <taxon>Endopterygota</taxon>
        <taxon>Lepidoptera</taxon>
        <taxon>Glossata</taxon>
        <taxon>Ditrysia</taxon>
        <taxon>Papilionoidea</taxon>
        <taxon>Nymphalidae</taxon>
        <taxon>Nymphalinae</taxon>
        <taxon>Vanessa</taxon>
    </lineage>
</organism>
<dbReference type="GeneID" id="113397654"/>